<keyword evidence="8 15" id="KW-0812">Transmembrane</keyword>
<evidence type="ECO:0000256" key="13">
    <source>
        <dbReference type="ARBA" id="ARBA00045097"/>
    </source>
</evidence>
<keyword evidence="10" id="KW-0735">Signal-anchor</keyword>
<dbReference type="AlphaFoldDB" id="A0A1Y5Y162"/>
<dbReference type="Pfam" id="PF00535">
    <property type="entry name" value="Glycos_transf_2"/>
    <property type="match status" value="1"/>
</dbReference>
<keyword evidence="19" id="KW-1185">Reference proteome</keyword>
<feature type="domain" description="Glycosyltransferase 2-like" evidence="16">
    <location>
        <begin position="24"/>
        <end position="188"/>
    </location>
</feature>
<dbReference type="CDD" id="cd04188">
    <property type="entry name" value="DPG_synthase"/>
    <property type="match status" value="1"/>
</dbReference>
<dbReference type="InterPro" id="IPR001173">
    <property type="entry name" value="Glyco_trans_2-like"/>
</dbReference>
<keyword evidence="12 15" id="KW-0472">Membrane</keyword>
<dbReference type="OrthoDB" id="2369748at2"/>
<evidence type="ECO:0000259" key="17">
    <source>
        <dbReference type="Pfam" id="PF04138"/>
    </source>
</evidence>
<evidence type="ECO:0000256" key="1">
    <source>
        <dbReference type="ARBA" id="ARBA00004141"/>
    </source>
</evidence>
<evidence type="ECO:0000256" key="9">
    <source>
        <dbReference type="ARBA" id="ARBA00022824"/>
    </source>
</evidence>
<feature type="domain" description="GtrA/DPMS transmembrane" evidence="17">
    <location>
        <begin position="290"/>
        <end position="406"/>
    </location>
</feature>
<dbReference type="GO" id="GO:0016020">
    <property type="term" value="C:membrane"/>
    <property type="evidence" value="ECO:0007669"/>
    <property type="project" value="UniProtKB-SubCell"/>
</dbReference>
<feature type="region of interest" description="Disordered" evidence="14">
    <location>
        <begin position="256"/>
        <end position="275"/>
    </location>
</feature>
<keyword evidence="9" id="KW-0256">Endoplasmic reticulum</keyword>
<dbReference type="InterPro" id="IPR029044">
    <property type="entry name" value="Nucleotide-diphossugar_trans"/>
</dbReference>
<feature type="transmembrane region" description="Helical" evidence="15">
    <location>
        <begin position="287"/>
        <end position="308"/>
    </location>
</feature>
<dbReference type="Gene3D" id="3.90.550.10">
    <property type="entry name" value="Spore Coat Polysaccharide Biosynthesis Protein SpsA, Chain A"/>
    <property type="match status" value="1"/>
</dbReference>
<evidence type="ECO:0000256" key="6">
    <source>
        <dbReference type="ARBA" id="ARBA00022676"/>
    </source>
</evidence>
<evidence type="ECO:0000256" key="14">
    <source>
        <dbReference type="SAM" id="MobiDB-lite"/>
    </source>
</evidence>
<dbReference type="GO" id="GO:0004581">
    <property type="term" value="F:dolichyl-phosphate beta-glucosyltransferase activity"/>
    <property type="evidence" value="ECO:0007669"/>
    <property type="project" value="UniProtKB-EC"/>
</dbReference>
<comment type="pathway">
    <text evidence="3">Protein modification; protein glycosylation.</text>
</comment>
<dbReference type="RefSeq" id="WP_084432481.1">
    <property type="nucleotide sequence ID" value="NZ_FWXV01000009.1"/>
</dbReference>
<dbReference type="GO" id="GO:0006487">
    <property type="term" value="P:protein N-linked glycosylation"/>
    <property type="evidence" value="ECO:0007669"/>
    <property type="project" value="TreeGrafter"/>
</dbReference>
<evidence type="ECO:0000256" key="3">
    <source>
        <dbReference type="ARBA" id="ARBA00004922"/>
    </source>
</evidence>
<comment type="subcellular location">
    <subcellularLocation>
        <location evidence="2">Endoplasmic reticulum membrane</location>
        <topology evidence="2">Single-pass membrane protein</topology>
    </subcellularLocation>
    <subcellularLocation>
        <location evidence="1">Membrane</location>
        <topology evidence="1">Multi-pass membrane protein</topology>
    </subcellularLocation>
</comment>
<feature type="transmembrane region" description="Helical" evidence="15">
    <location>
        <begin position="380"/>
        <end position="400"/>
    </location>
</feature>
<evidence type="ECO:0000256" key="8">
    <source>
        <dbReference type="ARBA" id="ARBA00022692"/>
    </source>
</evidence>
<dbReference type="PANTHER" id="PTHR10859:SF91">
    <property type="entry name" value="DOLICHYL-PHOSPHATE BETA-GLUCOSYLTRANSFERASE"/>
    <property type="match status" value="1"/>
</dbReference>
<evidence type="ECO:0000256" key="2">
    <source>
        <dbReference type="ARBA" id="ARBA00004389"/>
    </source>
</evidence>
<organism evidence="18 19">
    <name type="scientific">Kibdelosporangium aridum</name>
    <dbReference type="NCBI Taxonomy" id="2030"/>
    <lineage>
        <taxon>Bacteria</taxon>
        <taxon>Bacillati</taxon>
        <taxon>Actinomycetota</taxon>
        <taxon>Actinomycetes</taxon>
        <taxon>Pseudonocardiales</taxon>
        <taxon>Pseudonocardiaceae</taxon>
        <taxon>Kibdelosporangium</taxon>
    </lineage>
</organism>
<feature type="transmembrane region" description="Helical" evidence="15">
    <location>
        <begin position="353"/>
        <end position="374"/>
    </location>
</feature>
<protein>
    <recommendedName>
        <fullName evidence="5">dolichyl-phosphate beta-glucosyltransferase</fullName>
        <ecNumber evidence="5">2.4.1.117</ecNumber>
    </recommendedName>
</protein>
<evidence type="ECO:0000256" key="4">
    <source>
        <dbReference type="ARBA" id="ARBA00006739"/>
    </source>
</evidence>
<reference evidence="18 19" key="1">
    <citation type="submission" date="2017-04" db="EMBL/GenBank/DDBJ databases">
        <authorList>
            <person name="Afonso C.L."/>
            <person name="Miller P.J."/>
            <person name="Scott M.A."/>
            <person name="Spackman E."/>
            <person name="Goraichik I."/>
            <person name="Dimitrov K.M."/>
            <person name="Suarez D.L."/>
            <person name="Swayne D.E."/>
        </authorList>
    </citation>
    <scope>NUCLEOTIDE SEQUENCE [LARGE SCALE GENOMIC DNA]</scope>
    <source>
        <strain evidence="18 19">DSM 43828</strain>
    </source>
</reference>
<accession>A0A1Y5Y162</accession>
<feature type="transmembrane region" description="Helical" evidence="15">
    <location>
        <begin position="314"/>
        <end position="332"/>
    </location>
</feature>
<gene>
    <name evidence="18" type="ORF">SAMN05661093_08083</name>
</gene>
<evidence type="ECO:0000256" key="7">
    <source>
        <dbReference type="ARBA" id="ARBA00022679"/>
    </source>
</evidence>
<evidence type="ECO:0000259" key="16">
    <source>
        <dbReference type="Pfam" id="PF00535"/>
    </source>
</evidence>
<dbReference type="EMBL" id="FWXV01000009">
    <property type="protein sequence ID" value="SMD23555.1"/>
    <property type="molecule type" value="Genomic_DNA"/>
</dbReference>
<keyword evidence="11 15" id="KW-1133">Transmembrane helix</keyword>
<dbReference type="SUPFAM" id="SSF53448">
    <property type="entry name" value="Nucleotide-diphospho-sugar transferases"/>
    <property type="match status" value="1"/>
</dbReference>
<keyword evidence="6" id="KW-0328">Glycosyltransferase</keyword>
<keyword evidence="7 18" id="KW-0808">Transferase</keyword>
<evidence type="ECO:0000256" key="15">
    <source>
        <dbReference type="SAM" id="Phobius"/>
    </source>
</evidence>
<dbReference type="InterPro" id="IPR007267">
    <property type="entry name" value="GtrA_DPMS_TM"/>
</dbReference>
<name>A0A1Y5Y162_KIBAR</name>
<evidence type="ECO:0000256" key="5">
    <source>
        <dbReference type="ARBA" id="ARBA00012583"/>
    </source>
</evidence>
<proteinExistence type="inferred from homology"/>
<evidence type="ECO:0000256" key="10">
    <source>
        <dbReference type="ARBA" id="ARBA00022968"/>
    </source>
</evidence>
<dbReference type="Pfam" id="PF04138">
    <property type="entry name" value="GtrA_DPMS_TM"/>
    <property type="match status" value="1"/>
</dbReference>
<comment type="similarity">
    <text evidence="4">Belongs to the glycosyltransferase 2 family.</text>
</comment>
<dbReference type="EC" id="2.4.1.117" evidence="5"/>
<evidence type="ECO:0000256" key="12">
    <source>
        <dbReference type="ARBA" id="ARBA00023136"/>
    </source>
</evidence>
<dbReference type="InterPro" id="IPR035518">
    <property type="entry name" value="DPG_synthase"/>
</dbReference>
<evidence type="ECO:0000313" key="19">
    <source>
        <dbReference type="Proteomes" id="UP000192674"/>
    </source>
</evidence>
<dbReference type="GO" id="GO:0000271">
    <property type="term" value="P:polysaccharide biosynthetic process"/>
    <property type="evidence" value="ECO:0007669"/>
    <property type="project" value="InterPro"/>
</dbReference>
<sequence>MTGTQASPRPPGGPAATKTVTVDVVVPVYNEERALRGCVEVLKTYLAERFPFEWTITIVDNASTDGTLPIATELAEADDHVRVLHLDEKGRGRALRTAWQFSDADVVAYMDVDLSTGLDALLPLVAPLANGHSDISIGSRLAPGARTVRGPKRELISRCYNALIRLSHGAKFSDAQCGFKAARTDVIRPLLDHVRDDNWFFDTELLLLAEHNGLRVHEVPVDWVEDVDTRVKIGSTALEDIRGLIRVARAKAGGTARVRDLPQRPEPSPAHPDAVVSRRDTGLVWQLLSFGAIGAVSTAVTLVLYAMFRSVMNPLAANLVALIVTTMFNTEANRRFTFLGARGSSSRVHFQGLIIFGLYYAFTSAALLVLHSTVAEPSRILELTVLLGASLLGTVGRFVLLRGWVFKQGKGKI</sequence>
<evidence type="ECO:0000313" key="18">
    <source>
        <dbReference type="EMBL" id="SMD23555.1"/>
    </source>
</evidence>
<dbReference type="Proteomes" id="UP000192674">
    <property type="component" value="Unassembled WGS sequence"/>
</dbReference>
<comment type="catalytic activity">
    <reaction evidence="13">
        <text>a di-trans,poly-cis-dolichyl phosphate + UDP-alpha-D-glucose = a di-trans,poly-cis-dolichyl beta-D-glucosyl phosphate + UDP</text>
        <dbReference type="Rhea" id="RHEA:15401"/>
        <dbReference type="Rhea" id="RHEA-COMP:19498"/>
        <dbReference type="Rhea" id="RHEA-COMP:19502"/>
        <dbReference type="ChEBI" id="CHEBI:57525"/>
        <dbReference type="ChEBI" id="CHEBI:57683"/>
        <dbReference type="ChEBI" id="CHEBI:58223"/>
        <dbReference type="ChEBI" id="CHEBI:58885"/>
        <dbReference type="EC" id="2.4.1.117"/>
    </reaction>
    <physiologicalReaction direction="left-to-right" evidence="13">
        <dbReference type="Rhea" id="RHEA:15402"/>
    </physiologicalReaction>
</comment>
<dbReference type="PANTHER" id="PTHR10859">
    <property type="entry name" value="GLYCOSYL TRANSFERASE"/>
    <property type="match status" value="1"/>
</dbReference>
<evidence type="ECO:0000256" key="11">
    <source>
        <dbReference type="ARBA" id="ARBA00022989"/>
    </source>
</evidence>